<dbReference type="InterPro" id="IPR003787">
    <property type="entry name" value="Sulphur_relay_DsrE/F-like"/>
</dbReference>
<dbReference type="STRING" id="1121455.SAMN02745728_00347"/>
<dbReference type="PANTHER" id="PTHR37691">
    <property type="entry name" value="BLR3518 PROTEIN"/>
    <property type="match status" value="1"/>
</dbReference>
<evidence type="ECO:0000313" key="1">
    <source>
        <dbReference type="EMBL" id="SHN51411.1"/>
    </source>
</evidence>
<dbReference type="InterPro" id="IPR027396">
    <property type="entry name" value="DsrEFH-like"/>
</dbReference>
<dbReference type="Proteomes" id="UP000186469">
    <property type="component" value="Unassembled WGS sequence"/>
</dbReference>
<dbReference type="RefSeq" id="WP_072695858.1">
    <property type="nucleotide sequence ID" value="NZ_FRDI01000002.1"/>
</dbReference>
<sequence length="113" mass="12752">MKILLHVNNQDNWAAVLENTRNTINYKKEYDSNIEIEIVANGNAVLKLKNAADDDLSKSLNEIRDDVNIAACNNALKKFNIFPNELYDFVIVVPAGIIELAKRQSEGFAYIKP</sequence>
<name>A0A1M7RYZ6_9BACT</name>
<dbReference type="EMBL" id="FRDI01000002">
    <property type="protein sequence ID" value="SHN51411.1"/>
    <property type="molecule type" value="Genomic_DNA"/>
</dbReference>
<accession>A0A1M7RYZ6</accession>
<organism evidence="1 2">
    <name type="scientific">Desulfovibrio litoralis DSM 11393</name>
    <dbReference type="NCBI Taxonomy" id="1121455"/>
    <lineage>
        <taxon>Bacteria</taxon>
        <taxon>Pseudomonadati</taxon>
        <taxon>Thermodesulfobacteriota</taxon>
        <taxon>Desulfovibrionia</taxon>
        <taxon>Desulfovibrionales</taxon>
        <taxon>Desulfovibrionaceae</taxon>
        <taxon>Desulfovibrio</taxon>
    </lineage>
</organism>
<proteinExistence type="predicted"/>
<reference evidence="1 2" key="1">
    <citation type="submission" date="2016-12" db="EMBL/GenBank/DDBJ databases">
        <authorList>
            <person name="Song W.-J."/>
            <person name="Kurnit D.M."/>
        </authorList>
    </citation>
    <scope>NUCLEOTIDE SEQUENCE [LARGE SCALE GENOMIC DNA]</scope>
    <source>
        <strain evidence="1 2">DSM 11393</strain>
    </source>
</reference>
<dbReference type="SUPFAM" id="SSF75169">
    <property type="entry name" value="DsrEFH-like"/>
    <property type="match status" value="1"/>
</dbReference>
<dbReference type="AlphaFoldDB" id="A0A1M7RYZ6"/>
<dbReference type="PANTHER" id="PTHR37691:SF1">
    <property type="entry name" value="BLR3518 PROTEIN"/>
    <property type="match status" value="1"/>
</dbReference>
<dbReference type="Gene3D" id="3.40.1260.10">
    <property type="entry name" value="DsrEFH-like"/>
    <property type="match status" value="1"/>
</dbReference>
<keyword evidence="2" id="KW-1185">Reference proteome</keyword>
<evidence type="ECO:0000313" key="2">
    <source>
        <dbReference type="Proteomes" id="UP000186469"/>
    </source>
</evidence>
<gene>
    <name evidence="1" type="ORF">SAMN02745728_00347</name>
</gene>
<protein>
    <submittedName>
        <fullName evidence="1">Uncharacterized protein</fullName>
    </submittedName>
</protein>
<dbReference type="Pfam" id="PF02635">
    <property type="entry name" value="DsrE"/>
    <property type="match status" value="1"/>
</dbReference>
<dbReference type="OrthoDB" id="5432020at2"/>